<keyword evidence="4" id="KW-1185">Reference proteome</keyword>
<dbReference type="PATRIC" id="fig|683150.5.peg.3395"/>
<dbReference type="Gene3D" id="3.40.50.300">
    <property type="entry name" value="P-loop containing nucleotide triphosphate hydrolases"/>
    <property type="match status" value="1"/>
</dbReference>
<dbReference type="InterPro" id="IPR027417">
    <property type="entry name" value="P-loop_NTPase"/>
</dbReference>
<gene>
    <name evidence="3" type="ORF">G205_17314</name>
</gene>
<dbReference type="AlphaFoldDB" id="L8TPJ3"/>
<dbReference type="Proteomes" id="UP000011189">
    <property type="component" value="Unassembled WGS sequence"/>
</dbReference>
<dbReference type="GO" id="GO:0051782">
    <property type="term" value="P:negative regulation of cell division"/>
    <property type="evidence" value="ECO:0007669"/>
    <property type="project" value="TreeGrafter"/>
</dbReference>
<dbReference type="SUPFAM" id="SSF52540">
    <property type="entry name" value="P-loop containing nucleoside triphosphate hydrolases"/>
    <property type="match status" value="1"/>
</dbReference>
<comment type="caution">
    <text evidence="3">The sequence shown here is derived from an EMBL/GenBank/DDBJ whole genome shotgun (WGS) entry which is preliminary data.</text>
</comment>
<dbReference type="CDD" id="cd11614">
    <property type="entry name" value="SAF_CpaB_FlgA_like"/>
    <property type="match status" value="1"/>
</dbReference>
<dbReference type="GO" id="GO:0016887">
    <property type="term" value="F:ATP hydrolysis activity"/>
    <property type="evidence" value="ECO:0007669"/>
    <property type="project" value="TreeGrafter"/>
</dbReference>
<dbReference type="InterPro" id="IPR050625">
    <property type="entry name" value="ParA/MinD_ATPase"/>
</dbReference>
<feature type="compositionally biased region" description="Basic residues" evidence="1">
    <location>
        <begin position="337"/>
        <end position="353"/>
    </location>
</feature>
<dbReference type="Pfam" id="PF13614">
    <property type="entry name" value="AAA_31"/>
    <property type="match status" value="1"/>
</dbReference>
<feature type="region of interest" description="Disordered" evidence="1">
    <location>
        <begin position="181"/>
        <end position="200"/>
    </location>
</feature>
<organism evidence="3 4">
    <name type="scientific">Arthrobacter nitrophenolicus</name>
    <dbReference type="NCBI Taxonomy" id="683150"/>
    <lineage>
        <taxon>Bacteria</taxon>
        <taxon>Bacillati</taxon>
        <taxon>Actinomycetota</taxon>
        <taxon>Actinomycetes</taxon>
        <taxon>Micrococcales</taxon>
        <taxon>Micrococcaceae</taxon>
        <taxon>Arthrobacter</taxon>
    </lineage>
</organism>
<dbReference type="PANTHER" id="PTHR43384">
    <property type="entry name" value="SEPTUM SITE-DETERMINING PROTEIN MIND HOMOLOG, CHLOROPLASTIC-RELATED"/>
    <property type="match status" value="1"/>
</dbReference>
<dbReference type="InterPro" id="IPR025669">
    <property type="entry name" value="AAA_dom"/>
</dbReference>
<dbReference type="GO" id="GO:0005829">
    <property type="term" value="C:cytosol"/>
    <property type="evidence" value="ECO:0007669"/>
    <property type="project" value="TreeGrafter"/>
</dbReference>
<sequence length="648" mass="69228">MKSRLLAGTAAVALALVGAILIIFYANGADQRALASTEPRDVLVVKEAVPAGTPVNDMAASLVIEKVPAAGVSDTALSTLDGKAGTVAAVDLVPGEQLLAERLVAPEEAKESGAVEVPAGLQEVSFQLEPQRVAGGRINVGDHVGIALNFENGAYKAKAEDATTQLTLRKVLVTAVQRAPQAASAETSEDGTNPQDTTLPEGSLMLTVAVTDVDAAKIIFTSINGSLWLTKEPLDAEDNGPRSNARKWCTSEPLRPPLPQRRVRPEAARRRRQRPARHRADHRLGHPPGRPRRAVFPAQPGAAGGPDHRPGRALRRSTPVRQGVRRPAPRPQPGPGQRHRAGLPPARHARRHQGHPEPQADAAEIRVLLERACQSFATRHRNHEAPPTENGGKGLVIGVFSPKGGVGKTTLATNIAIGLGQIAPMSVVIVDLDLQFGDVASGLYLTPEHTVTDAVTPAAAQDPLVLKAFLTVHPAGIYALCAPPNPVDADHITPEQVSRLIEQLAQEFQYVVIDTAPGMPEIGLAAMEQCTDVVWVSAMDVPSLRGLRSGLEVLRQLDIMPESRHVVLNMADAKAGLNVQDVESTIGAPVDVSVPRSRAVALSTNRGIPVLQESRKDPAVKSLRQLVERFNPAWRTQTQRKLHRRVVI</sequence>
<dbReference type="GO" id="GO:0009898">
    <property type="term" value="C:cytoplasmic side of plasma membrane"/>
    <property type="evidence" value="ECO:0007669"/>
    <property type="project" value="TreeGrafter"/>
</dbReference>
<dbReference type="SMART" id="SM00858">
    <property type="entry name" value="SAF"/>
    <property type="match status" value="1"/>
</dbReference>
<dbReference type="InterPro" id="IPR013974">
    <property type="entry name" value="SAF"/>
</dbReference>
<feature type="domain" description="SAF" evidence="2">
    <location>
        <begin position="40"/>
        <end position="104"/>
    </location>
</feature>
<evidence type="ECO:0000256" key="1">
    <source>
        <dbReference type="SAM" id="MobiDB-lite"/>
    </source>
</evidence>
<evidence type="ECO:0000259" key="2">
    <source>
        <dbReference type="SMART" id="SM00858"/>
    </source>
</evidence>
<dbReference type="InterPro" id="IPR031571">
    <property type="entry name" value="RcpC_dom"/>
</dbReference>
<name>L8TPJ3_9MICC</name>
<dbReference type="EMBL" id="AOFD01000044">
    <property type="protein sequence ID" value="ELT43596.1"/>
    <property type="molecule type" value="Genomic_DNA"/>
</dbReference>
<dbReference type="PANTHER" id="PTHR43384:SF13">
    <property type="entry name" value="SLR0110 PROTEIN"/>
    <property type="match status" value="1"/>
</dbReference>
<dbReference type="Pfam" id="PF16976">
    <property type="entry name" value="RcpC"/>
    <property type="match status" value="1"/>
</dbReference>
<feature type="compositionally biased region" description="Basic residues" evidence="1">
    <location>
        <begin position="269"/>
        <end position="281"/>
    </location>
</feature>
<dbReference type="GO" id="GO:0005524">
    <property type="term" value="F:ATP binding"/>
    <property type="evidence" value="ECO:0007669"/>
    <property type="project" value="TreeGrafter"/>
</dbReference>
<reference evidence="4" key="1">
    <citation type="journal article" date="2013" name="Genome Announc.">
        <title>Draft Genome Sequence of the 2-Chloro-4-Nitrophenol-Degrading Bacterium Arthrobacter sp. Strain SJCon.</title>
        <authorList>
            <person name="Vikram S."/>
            <person name="Kumar S."/>
            <person name="Vaidya B."/>
            <person name="Pinnaka A.K."/>
            <person name="Raghava G.P."/>
        </authorList>
    </citation>
    <scope>NUCLEOTIDE SEQUENCE [LARGE SCALE GENOMIC DNA]</scope>
    <source>
        <strain evidence="4">SJCon</strain>
    </source>
</reference>
<accession>L8TPJ3</accession>
<evidence type="ECO:0000313" key="3">
    <source>
        <dbReference type="EMBL" id="ELT43596.1"/>
    </source>
</evidence>
<feature type="compositionally biased region" description="Polar residues" evidence="1">
    <location>
        <begin position="184"/>
        <end position="200"/>
    </location>
</feature>
<protein>
    <submittedName>
        <fullName evidence="3">Flp pilus assembly protein ATPase CpaE-like protein</fullName>
    </submittedName>
</protein>
<feature type="region of interest" description="Disordered" evidence="1">
    <location>
        <begin position="233"/>
        <end position="358"/>
    </location>
</feature>
<proteinExistence type="predicted"/>
<evidence type="ECO:0000313" key="4">
    <source>
        <dbReference type="Proteomes" id="UP000011189"/>
    </source>
</evidence>